<evidence type="ECO:0000256" key="2">
    <source>
        <dbReference type="ARBA" id="ARBA00022801"/>
    </source>
</evidence>
<dbReference type="InterPro" id="IPR020583">
    <property type="entry name" value="Inositol_monoP_metal-BS"/>
</dbReference>
<sequence>MTDSAADSPAGAAAPYAADLALALALADDADAVSLERYRAADLDVTLKADHTHVTDADQRVERILRSRLAEVRPDDAFYGEETAAAEGVPADPEHTHRQWIVDPIDGTANFLRGVPIWATLIALVVDGAPVVGVVSAPALGRRWWGSLGGGAFASDRDAQLRVSTVKTLADASLSYNGLQYWIDDGRTEQLLSLAGTVWRTRAFGDFWPYMLVAEGAVDVTGEPGLAPYDMAALVPIVTEAGGRFSSVDGEPGIWHGSALATNGLLHDAAVAAFARP</sequence>
<evidence type="ECO:0000313" key="4">
    <source>
        <dbReference type="EMBL" id="GAA4665345.1"/>
    </source>
</evidence>
<dbReference type="EMBL" id="BAABLM010000001">
    <property type="protein sequence ID" value="GAA4665345.1"/>
    <property type="molecule type" value="Genomic_DNA"/>
</dbReference>
<evidence type="ECO:0000256" key="3">
    <source>
        <dbReference type="ARBA" id="ARBA00022842"/>
    </source>
</evidence>
<organism evidence="4 5">
    <name type="scientific">Frondihabitans cladoniiphilus</name>
    <dbReference type="NCBI Taxonomy" id="715785"/>
    <lineage>
        <taxon>Bacteria</taxon>
        <taxon>Bacillati</taxon>
        <taxon>Actinomycetota</taxon>
        <taxon>Actinomycetes</taxon>
        <taxon>Micrococcales</taxon>
        <taxon>Microbacteriaceae</taxon>
        <taxon>Frondihabitans</taxon>
    </lineage>
</organism>
<reference evidence="5" key="1">
    <citation type="journal article" date="2019" name="Int. J. Syst. Evol. Microbiol.">
        <title>The Global Catalogue of Microorganisms (GCM) 10K type strain sequencing project: providing services to taxonomists for standard genome sequencing and annotation.</title>
        <authorList>
            <consortium name="The Broad Institute Genomics Platform"/>
            <consortium name="The Broad Institute Genome Sequencing Center for Infectious Disease"/>
            <person name="Wu L."/>
            <person name="Ma J."/>
        </authorList>
    </citation>
    <scope>NUCLEOTIDE SEQUENCE [LARGE SCALE GENOMIC DNA]</scope>
    <source>
        <strain evidence="5">JCM 18956</strain>
    </source>
</reference>
<dbReference type="PRINTS" id="PR00377">
    <property type="entry name" value="IMPHPHTASES"/>
</dbReference>
<dbReference type="Pfam" id="PF00459">
    <property type="entry name" value="Inositol_P"/>
    <property type="match status" value="1"/>
</dbReference>
<evidence type="ECO:0000313" key="5">
    <source>
        <dbReference type="Proteomes" id="UP001501295"/>
    </source>
</evidence>
<dbReference type="SUPFAM" id="SSF56655">
    <property type="entry name" value="Carbohydrate phosphatase"/>
    <property type="match status" value="1"/>
</dbReference>
<dbReference type="PROSITE" id="PS00629">
    <property type="entry name" value="IMP_1"/>
    <property type="match status" value="1"/>
</dbReference>
<comment type="caution">
    <text evidence="4">The sequence shown here is derived from an EMBL/GenBank/DDBJ whole genome shotgun (WGS) entry which is preliminary data.</text>
</comment>
<evidence type="ECO:0000256" key="1">
    <source>
        <dbReference type="ARBA" id="ARBA00022723"/>
    </source>
</evidence>
<proteinExistence type="predicted"/>
<gene>
    <name evidence="4" type="ORF">GCM10025780_03290</name>
</gene>
<name>A0ABP8VIW5_9MICO</name>
<dbReference type="InterPro" id="IPR000760">
    <property type="entry name" value="Inositol_monophosphatase-like"/>
</dbReference>
<dbReference type="Proteomes" id="UP001501295">
    <property type="component" value="Unassembled WGS sequence"/>
</dbReference>
<keyword evidence="5" id="KW-1185">Reference proteome</keyword>
<keyword evidence="2" id="KW-0378">Hydrolase</keyword>
<accession>A0ABP8VIW5</accession>
<dbReference type="PANTHER" id="PTHR20854:SF4">
    <property type="entry name" value="INOSITOL-1-MONOPHOSPHATASE-RELATED"/>
    <property type="match status" value="1"/>
</dbReference>
<dbReference type="Gene3D" id="3.40.190.80">
    <property type="match status" value="1"/>
</dbReference>
<dbReference type="PANTHER" id="PTHR20854">
    <property type="entry name" value="INOSITOL MONOPHOSPHATASE"/>
    <property type="match status" value="1"/>
</dbReference>
<dbReference type="Gene3D" id="3.30.540.10">
    <property type="entry name" value="Fructose-1,6-Bisphosphatase, subunit A, domain 1"/>
    <property type="match status" value="1"/>
</dbReference>
<keyword evidence="1" id="KW-0479">Metal-binding</keyword>
<protein>
    <submittedName>
        <fullName evidence="4">Histidinol-phosphatase</fullName>
    </submittedName>
</protein>
<keyword evidence="3" id="KW-0460">Magnesium</keyword>
<dbReference type="RefSeq" id="WP_345372466.1">
    <property type="nucleotide sequence ID" value="NZ_BAABLM010000001.1"/>
</dbReference>